<comment type="caution">
    <text evidence="2">The sequence shown here is derived from an EMBL/GenBank/DDBJ whole genome shotgun (WGS) entry which is preliminary data.</text>
</comment>
<keyword evidence="1" id="KW-0472">Membrane</keyword>
<evidence type="ECO:0000313" key="3">
    <source>
        <dbReference type="Proteomes" id="UP000648908"/>
    </source>
</evidence>
<gene>
    <name evidence="2" type="ORF">JL811_04400</name>
</gene>
<organism evidence="2 3">
    <name type="scientific">Szabonella alba</name>
    <dbReference type="NCBI Taxonomy" id="2804194"/>
    <lineage>
        <taxon>Bacteria</taxon>
        <taxon>Pseudomonadati</taxon>
        <taxon>Pseudomonadota</taxon>
        <taxon>Alphaproteobacteria</taxon>
        <taxon>Rhodobacterales</taxon>
        <taxon>Paracoccaceae</taxon>
        <taxon>Szabonella</taxon>
    </lineage>
</organism>
<evidence type="ECO:0000313" key="2">
    <source>
        <dbReference type="EMBL" id="MBL4916455.1"/>
    </source>
</evidence>
<dbReference type="AlphaFoldDB" id="A0A8K0XYV3"/>
<name>A0A8K0XYV3_9RHOB</name>
<keyword evidence="1" id="KW-1133">Transmembrane helix</keyword>
<proteinExistence type="predicted"/>
<sequence length="73" mass="7916">MMDRIAERFRGIVRAMTALSRDERGAVTVDWVILTAAIVALGFIVIGSFGVSLRETASQVSDDIATRAVGIEY</sequence>
<keyword evidence="3" id="KW-1185">Reference proteome</keyword>
<dbReference type="EMBL" id="JAESVN010000001">
    <property type="protein sequence ID" value="MBL4916455.1"/>
    <property type="molecule type" value="Genomic_DNA"/>
</dbReference>
<dbReference type="RefSeq" id="WP_202687232.1">
    <property type="nucleotide sequence ID" value="NZ_JAESVN010000001.1"/>
</dbReference>
<dbReference type="Proteomes" id="UP000648908">
    <property type="component" value="Unassembled WGS sequence"/>
</dbReference>
<keyword evidence="1" id="KW-0812">Transmembrane</keyword>
<feature type="transmembrane region" description="Helical" evidence="1">
    <location>
        <begin position="31"/>
        <end position="51"/>
    </location>
</feature>
<evidence type="ECO:0008006" key="4">
    <source>
        <dbReference type="Google" id="ProtNLM"/>
    </source>
</evidence>
<accession>A0A8K0XYV3</accession>
<reference evidence="2" key="1">
    <citation type="submission" date="2021-01" db="EMBL/GenBank/DDBJ databases">
        <title>Tabrizicola alba sp. nov. a motile alkaliphilic bacterium isolated from a soda lake.</title>
        <authorList>
            <person name="Szuroczki S."/>
            <person name="Abbaszade G."/>
            <person name="Schumann P."/>
            <person name="Toth E."/>
        </authorList>
    </citation>
    <scope>NUCLEOTIDE SEQUENCE</scope>
    <source>
        <strain evidence="2">DMG-N-6</strain>
    </source>
</reference>
<evidence type="ECO:0000256" key="1">
    <source>
        <dbReference type="SAM" id="Phobius"/>
    </source>
</evidence>
<protein>
    <recommendedName>
        <fullName evidence="4">Flp pilus assembly protein, pilin Flp</fullName>
    </recommendedName>
</protein>